<dbReference type="InterPro" id="IPR049439">
    <property type="entry name" value="TRAFD1-XIAF1_Znf"/>
</dbReference>
<dbReference type="GO" id="GO:0008270">
    <property type="term" value="F:zinc ion binding"/>
    <property type="evidence" value="ECO:0007669"/>
    <property type="project" value="UniProtKB-KW"/>
</dbReference>
<keyword evidence="3" id="KW-0862">Zinc</keyword>
<keyword evidence="6" id="KW-1185">Reference proteome</keyword>
<dbReference type="GO" id="GO:0005739">
    <property type="term" value="C:mitochondrion"/>
    <property type="evidence" value="ECO:0007669"/>
    <property type="project" value="TreeGrafter"/>
</dbReference>
<organism evidence="5 6">
    <name type="scientific">Dillenia turbinata</name>
    <dbReference type="NCBI Taxonomy" id="194707"/>
    <lineage>
        <taxon>Eukaryota</taxon>
        <taxon>Viridiplantae</taxon>
        <taxon>Streptophyta</taxon>
        <taxon>Embryophyta</taxon>
        <taxon>Tracheophyta</taxon>
        <taxon>Spermatophyta</taxon>
        <taxon>Magnoliopsida</taxon>
        <taxon>eudicotyledons</taxon>
        <taxon>Gunneridae</taxon>
        <taxon>Pentapetalae</taxon>
        <taxon>Dilleniales</taxon>
        <taxon>Dilleniaceae</taxon>
        <taxon>Dillenia</taxon>
    </lineage>
</organism>
<dbReference type="InterPro" id="IPR013083">
    <property type="entry name" value="Znf_RING/FYVE/PHD"/>
</dbReference>
<dbReference type="Proteomes" id="UP001370490">
    <property type="component" value="Unassembled WGS sequence"/>
</dbReference>
<protein>
    <recommendedName>
        <fullName evidence="4">TRAFD1/XAF1 zinc finger domain-containing protein</fullName>
    </recommendedName>
</protein>
<keyword evidence="1" id="KW-0479">Metal-binding</keyword>
<dbReference type="AlphaFoldDB" id="A0AAN8W2N2"/>
<comment type="caution">
    <text evidence="5">The sequence shown here is derived from an EMBL/GenBank/DDBJ whole genome shotgun (WGS) entry which is preliminary data.</text>
</comment>
<sequence length="220" mass="25184">MEYVLSFEKFKIVAKPLFLTDRAIPSSNIALHYAHCSRNLERCKICGDMVPKRHADEHYLNTHAPLDFVVHLPRRKILLVSSSHSLLPELVSCSLCSKTMDRESLDSHKGENCPQRIVTCEYCEFPLPAVDLFEHQEFCGNRTEYCQLCSRYIRLRERAVHETTCNGVSDTSVGSSRDIETQISNICLCCMILKLYARLDMYSKPQHLLYPNLSQPSATP</sequence>
<dbReference type="PANTHER" id="PTHR16295:SF10">
    <property type="entry name" value="EXPRESSED PROTEIN"/>
    <property type="match status" value="1"/>
</dbReference>
<evidence type="ECO:0000313" key="5">
    <source>
        <dbReference type="EMBL" id="KAK6940271.1"/>
    </source>
</evidence>
<feature type="domain" description="TRAFD1/XAF1 zinc finger" evidence="4">
    <location>
        <begin position="132"/>
        <end position="165"/>
    </location>
</feature>
<dbReference type="PANTHER" id="PTHR16295">
    <property type="entry name" value="TRAF-TYPE ZINC FINGER PROTEIN-RELATED"/>
    <property type="match status" value="1"/>
</dbReference>
<dbReference type="InterPro" id="IPR051986">
    <property type="entry name" value="Innate_Immune_Apopt_Reg"/>
</dbReference>
<dbReference type="Gene3D" id="3.30.40.10">
    <property type="entry name" value="Zinc/RING finger domain, C3HC4 (zinc finger)"/>
    <property type="match status" value="1"/>
</dbReference>
<evidence type="ECO:0000256" key="3">
    <source>
        <dbReference type="ARBA" id="ARBA00022833"/>
    </source>
</evidence>
<name>A0AAN8W2N2_9MAGN</name>
<keyword evidence="2" id="KW-0863">Zinc-finger</keyword>
<evidence type="ECO:0000256" key="2">
    <source>
        <dbReference type="ARBA" id="ARBA00022771"/>
    </source>
</evidence>
<proteinExistence type="predicted"/>
<evidence type="ECO:0000259" key="4">
    <source>
        <dbReference type="Pfam" id="PF21366"/>
    </source>
</evidence>
<dbReference type="Pfam" id="PF21366">
    <property type="entry name" value="TRAFD1-XIAF1_ZnF"/>
    <property type="match status" value="1"/>
</dbReference>
<gene>
    <name evidence="5" type="ORF">RJ641_029802</name>
</gene>
<evidence type="ECO:0000256" key="1">
    <source>
        <dbReference type="ARBA" id="ARBA00022723"/>
    </source>
</evidence>
<dbReference type="EMBL" id="JBAMMX010000005">
    <property type="protein sequence ID" value="KAK6940271.1"/>
    <property type="molecule type" value="Genomic_DNA"/>
</dbReference>
<evidence type="ECO:0000313" key="6">
    <source>
        <dbReference type="Proteomes" id="UP001370490"/>
    </source>
</evidence>
<reference evidence="5 6" key="1">
    <citation type="submission" date="2023-12" db="EMBL/GenBank/DDBJ databases">
        <title>A high-quality genome assembly for Dillenia turbinata (Dilleniales).</title>
        <authorList>
            <person name="Chanderbali A."/>
        </authorList>
    </citation>
    <scope>NUCLEOTIDE SEQUENCE [LARGE SCALE GENOMIC DNA]</scope>
    <source>
        <strain evidence="5">LSX21</strain>
        <tissue evidence="5">Leaf</tissue>
    </source>
</reference>
<accession>A0AAN8W2N2</accession>